<feature type="transmembrane region" description="Helical" evidence="2">
    <location>
        <begin position="100"/>
        <end position="123"/>
    </location>
</feature>
<proteinExistence type="predicted"/>
<feature type="transmembrane region" description="Helical" evidence="2">
    <location>
        <begin position="161"/>
        <end position="182"/>
    </location>
</feature>
<feature type="transmembrane region" description="Helical" evidence="2">
    <location>
        <begin position="54"/>
        <end position="71"/>
    </location>
</feature>
<accession>A0A285V8I3</accession>
<evidence type="ECO:0000256" key="2">
    <source>
        <dbReference type="SAM" id="Phobius"/>
    </source>
</evidence>
<protein>
    <submittedName>
        <fullName evidence="3">Uncharacterized protein</fullName>
    </submittedName>
</protein>
<dbReference type="EMBL" id="OBQI01000004">
    <property type="protein sequence ID" value="SOC50333.1"/>
    <property type="molecule type" value="Genomic_DNA"/>
</dbReference>
<feature type="compositionally biased region" description="Acidic residues" evidence="1">
    <location>
        <begin position="20"/>
        <end position="29"/>
    </location>
</feature>
<keyword evidence="2" id="KW-1133">Transmembrane helix</keyword>
<sequence length="350" mass="35602">MATSEPSPSTDQRGRHADPADDPPPEDEAPPQRARRFRPAGGTPVGRHPAANPLLLASGLLLGLFLAPAILDRLDFSVTDRAAAVARSAATRWPGDGEPWFWPSWVALLAGIVAVVVIALAFARVRLPDLVVGALAAVLALATARAAWATLDVVNARIWDLLTVCAICLTAFALAVSAVAHWRSPSDEGKQGKEEKVAGSGGGAAGVASAAVGGFGLALLLLLGGATVGHVQAEGLGPAGPPQDVAGLLSIRAADAAVAADLPGAWVPQVAAAPIGDDTAATGYSVQHRAWTARQPVLLVRGDDLPGAGLDEAWWLTLAALPFGSEAEAQQWCAGAGMAPPACVPRKLPG</sequence>
<gene>
    <name evidence="3" type="ORF">SAMN05660748_3080</name>
</gene>
<feature type="transmembrane region" description="Helical" evidence="2">
    <location>
        <begin position="130"/>
        <end position="149"/>
    </location>
</feature>
<evidence type="ECO:0000313" key="3">
    <source>
        <dbReference type="EMBL" id="SOC50333.1"/>
    </source>
</evidence>
<dbReference type="RefSeq" id="WP_097195871.1">
    <property type="nucleotide sequence ID" value="NZ_OBQI01000004.1"/>
</dbReference>
<feature type="region of interest" description="Disordered" evidence="1">
    <location>
        <begin position="1"/>
        <end position="46"/>
    </location>
</feature>
<dbReference type="Proteomes" id="UP000219435">
    <property type="component" value="Unassembled WGS sequence"/>
</dbReference>
<name>A0A285V8I3_9ACTN</name>
<evidence type="ECO:0000256" key="1">
    <source>
        <dbReference type="SAM" id="MobiDB-lite"/>
    </source>
</evidence>
<keyword evidence="2" id="KW-0472">Membrane</keyword>
<organism evidence="3 4">
    <name type="scientific">Blastococcus aggregatus</name>
    <dbReference type="NCBI Taxonomy" id="38502"/>
    <lineage>
        <taxon>Bacteria</taxon>
        <taxon>Bacillati</taxon>
        <taxon>Actinomycetota</taxon>
        <taxon>Actinomycetes</taxon>
        <taxon>Geodermatophilales</taxon>
        <taxon>Geodermatophilaceae</taxon>
        <taxon>Blastococcus</taxon>
    </lineage>
</organism>
<dbReference type="OrthoDB" id="5191979at2"/>
<keyword evidence="4" id="KW-1185">Reference proteome</keyword>
<evidence type="ECO:0000313" key="4">
    <source>
        <dbReference type="Proteomes" id="UP000219435"/>
    </source>
</evidence>
<dbReference type="AlphaFoldDB" id="A0A285V8I3"/>
<keyword evidence="2" id="KW-0812">Transmembrane</keyword>
<reference evidence="4" key="1">
    <citation type="submission" date="2017-08" db="EMBL/GenBank/DDBJ databases">
        <authorList>
            <person name="Varghese N."/>
            <person name="Submissions S."/>
        </authorList>
    </citation>
    <scope>NUCLEOTIDE SEQUENCE [LARGE SCALE GENOMIC DNA]</scope>
    <source>
        <strain evidence="4">DSM 4725</strain>
    </source>
</reference>
<feature type="compositionally biased region" description="Polar residues" evidence="1">
    <location>
        <begin position="1"/>
        <end position="11"/>
    </location>
</feature>
<feature type="transmembrane region" description="Helical" evidence="2">
    <location>
        <begin position="203"/>
        <end position="223"/>
    </location>
</feature>